<dbReference type="AlphaFoldDB" id="A0ABC8S0D2"/>
<name>A0ABC8S0D2_9AQUA</name>
<evidence type="ECO:0000313" key="2">
    <source>
        <dbReference type="Proteomes" id="UP001642360"/>
    </source>
</evidence>
<dbReference type="Proteomes" id="UP001642360">
    <property type="component" value="Unassembled WGS sequence"/>
</dbReference>
<dbReference type="PANTHER" id="PTHR31549">
    <property type="entry name" value="PROTEIN, PUTATIVE (DUF247)-RELATED-RELATED"/>
    <property type="match status" value="1"/>
</dbReference>
<dbReference type="InterPro" id="IPR004158">
    <property type="entry name" value="DUF247_pln"/>
</dbReference>
<evidence type="ECO:0000313" key="1">
    <source>
        <dbReference type="EMBL" id="CAK9148644.1"/>
    </source>
</evidence>
<keyword evidence="2" id="KW-1185">Reference proteome</keyword>
<gene>
    <name evidence="1" type="ORF">ILEXP_LOCUS16608</name>
</gene>
<sequence>MEEWAIQVEYEARHRMPGSTSRELDLRRRLCIYRVPAFIADQNYKAYRLQTVSFGPYQWSITRDRTQTTLKTIVDSFAQVEEGLKNSYDSLDSKWQSGKDGFLERMIIDGCFMLENFRALDTPDYYDAKDPTFGNHGKLYFWPFIRREMLLLENQLPMLVLEMLLEITGRFDDATINPFFFFPAFQ</sequence>
<protein>
    <submittedName>
        <fullName evidence="1">Uncharacterized protein</fullName>
    </submittedName>
</protein>
<comment type="caution">
    <text evidence="1">The sequence shown here is derived from an EMBL/GenBank/DDBJ whole genome shotgun (WGS) entry which is preliminary data.</text>
</comment>
<proteinExistence type="predicted"/>
<dbReference type="Pfam" id="PF03140">
    <property type="entry name" value="DUF247"/>
    <property type="match status" value="1"/>
</dbReference>
<accession>A0ABC8S0D2</accession>
<reference evidence="1 2" key="1">
    <citation type="submission" date="2024-02" db="EMBL/GenBank/DDBJ databases">
        <authorList>
            <person name="Vignale AGUSTIN F."/>
            <person name="Sosa J E."/>
            <person name="Modenutti C."/>
        </authorList>
    </citation>
    <scope>NUCLEOTIDE SEQUENCE [LARGE SCALE GENOMIC DNA]</scope>
</reference>
<dbReference type="EMBL" id="CAUOFW020001774">
    <property type="protein sequence ID" value="CAK9148644.1"/>
    <property type="molecule type" value="Genomic_DNA"/>
</dbReference>
<organism evidence="1 2">
    <name type="scientific">Ilex paraguariensis</name>
    <name type="common">yerba mate</name>
    <dbReference type="NCBI Taxonomy" id="185542"/>
    <lineage>
        <taxon>Eukaryota</taxon>
        <taxon>Viridiplantae</taxon>
        <taxon>Streptophyta</taxon>
        <taxon>Embryophyta</taxon>
        <taxon>Tracheophyta</taxon>
        <taxon>Spermatophyta</taxon>
        <taxon>Magnoliopsida</taxon>
        <taxon>eudicotyledons</taxon>
        <taxon>Gunneridae</taxon>
        <taxon>Pentapetalae</taxon>
        <taxon>asterids</taxon>
        <taxon>campanulids</taxon>
        <taxon>Aquifoliales</taxon>
        <taxon>Aquifoliaceae</taxon>
        <taxon>Ilex</taxon>
    </lineage>
</organism>
<dbReference type="PANTHER" id="PTHR31549:SF80">
    <property type="entry name" value="OS12G0481000 PROTEIN"/>
    <property type="match status" value="1"/>
</dbReference>